<protein>
    <submittedName>
        <fullName evidence="1">Uncharacterized protein</fullName>
    </submittedName>
</protein>
<dbReference type="EMBL" id="CM039434">
    <property type="protein sequence ID" value="KAI4324309.1"/>
    <property type="molecule type" value="Genomic_DNA"/>
</dbReference>
<dbReference type="Proteomes" id="UP000828941">
    <property type="component" value="Chromosome 9"/>
</dbReference>
<gene>
    <name evidence="1" type="ORF">L6164_023860</name>
</gene>
<sequence length="449" mass="48891">MNRGTIKKNKLSGRSPKGQSGIARNSRVKKVHKNNHGAIQVDVPSVAKNSTSLKSATEVPPSTFQFYVSSDEGIHLYVDLNSCPSDFTNRFRSEFNITEVFYRKGSKSLWQDLGCLGEGSTKSSFLWNANSSQNDNHNGQIKTFPSLKVTRDDLVRIDQQEEGGNSSISALLIPSSNAANEADNLKKGKFTVSPELAANVAEHLKEGQSMVSVEVSCGVPNHYVSADESCAKDGTKEILDSGVTNTPLIKTLRGSVVNSVSNPDILENQNSNPDNEISEDFTLPNNSCIVNPGVECPGASEIGSMELQSSDVASCHKHASVSLGENDVSFDLVDQKHTSDTGQGRLVNSSELNLVTDGNSFQSLTEEWAANKVVHGRESSECSQFDDPLKTSGVDSDDRESKMELPKKRKQVDPKDQKSSGMNVTRVLRSMKHVNEKVSPRRSTRLISK</sequence>
<comment type="caution">
    <text evidence="1">The sequence shown here is derived from an EMBL/GenBank/DDBJ whole genome shotgun (WGS) entry which is preliminary data.</text>
</comment>
<reference evidence="1 2" key="1">
    <citation type="journal article" date="2022" name="DNA Res.">
        <title>Chromosomal-level genome assembly of the orchid tree Bauhinia variegata (Leguminosae; Cercidoideae) supports the allotetraploid origin hypothesis of Bauhinia.</title>
        <authorList>
            <person name="Zhong Y."/>
            <person name="Chen Y."/>
            <person name="Zheng D."/>
            <person name="Pang J."/>
            <person name="Liu Y."/>
            <person name="Luo S."/>
            <person name="Meng S."/>
            <person name="Qian L."/>
            <person name="Wei D."/>
            <person name="Dai S."/>
            <person name="Zhou R."/>
        </authorList>
    </citation>
    <scope>NUCLEOTIDE SEQUENCE [LARGE SCALE GENOMIC DNA]</scope>
    <source>
        <strain evidence="1">BV-YZ2020</strain>
    </source>
</reference>
<accession>A0ACB9MLS7</accession>
<keyword evidence="2" id="KW-1185">Reference proteome</keyword>
<name>A0ACB9MLS7_BAUVA</name>
<organism evidence="1 2">
    <name type="scientific">Bauhinia variegata</name>
    <name type="common">Purple orchid tree</name>
    <name type="synonym">Phanera variegata</name>
    <dbReference type="NCBI Taxonomy" id="167791"/>
    <lineage>
        <taxon>Eukaryota</taxon>
        <taxon>Viridiplantae</taxon>
        <taxon>Streptophyta</taxon>
        <taxon>Embryophyta</taxon>
        <taxon>Tracheophyta</taxon>
        <taxon>Spermatophyta</taxon>
        <taxon>Magnoliopsida</taxon>
        <taxon>eudicotyledons</taxon>
        <taxon>Gunneridae</taxon>
        <taxon>Pentapetalae</taxon>
        <taxon>rosids</taxon>
        <taxon>fabids</taxon>
        <taxon>Fabales</taxon>
        <taxon>Fabaceae</taxon>
        <taxon>Cercidoideae</taxon>
        <taxon>Cercideae</taxon>
        <taxon>Bauhiniinae</taxon>
        <taxon>Bauhinia</taxon>
    </lineage>
</organism>
<proteinExistence type="predicted"/>
<evidence type="ECO:0000313" key="1">
    <source>
        <dbReference type="EMBL" id="KAI4324309.1"/>
    </source>
</evidence>
<evidence type="ECO:0000313" key="2">
    <source>
        <dbReference type="Proteomes" id="UP000828941"/>
    </source>
</evidence>